<reference evidence="2" key="2">
    <citation type="submission" date="2021-12" db="EMBL/GenBank/DDBJ databases">
        <title>Resequencing data analysis of finger millet.</title>
        <authorList>
            <person name="Hatakeyama M."/>
            <person name="Aluri S."/>
            <person name="Balachadran M.T."/>
            <person name="Sivarajan S.R."/>
            <person name="Poveda L."/>
            <person name="Shimizu-Inatsugi R."/>
            <person name="Schlapbach R."/>
            <person name="Sreeman S.M."/>
            <person name="Shimizu K.K."/>
        </authorList>
    </citation>
    <scope>NUCLEOTIDE SEQUENCE</scope>
</reference>
<evidence type="ECO:0000259" key="1">
    <source>
        <dbReference type="PROSITE" id="PS50202"/>
    </source>
</evidence>
<dbReference type="PANTHER" id="PTHR45707">
    <property type="entry name" value="C2 CALCIUM/LIPID-BINDING PLANT PHOSPHORIBOSYLTRANSFERASE FAMILY PROTEIN"/>
    <property type="match status" value="1"/>
</dbReference>
<dbReference type="EMBL" id="BQKI01000088">
    <property type="protein sequence ID" value="GJN35364.1"/>
    <property type="molecule type" value="Genomic_DNA"/>
</dbReference>
<proteinExistence type="predicted"/>
<evidence type="ECO:0000313" key="3">
    <source>
        <dbReference type="Proteomes" id="UP001054889"/>
    </source>
</evidence>
<name>A0AAV5FHY5_ELECO</name>
<protein>
    <recommendedName>
        <fullName evidence="1">MSP domain-containing protein</fullName>
    </recommendedName>
</protein>
<evidence type="ECO:0000313" key="2">
    <source>
        <dbReference type="EMBL" id="GJN35364.1"/>
    </source>
</evidence>
<dbReference type="AlphaFoldDB" id="A0AAV5FHY5"/>
<dbReference type="Proteomes" id="UP001054889">
    <property type="component" value="Unassembled WGS sequence"/>
</dbReference>
<keyword evidence="3" id="KW-1185">Reference proteome</keyword>
<gene>
    <name evidence="2" type="primary">gb24129</name>
    <name evidence="2" type="ORF">PR202_gb24129</name>
</gene>
<feature type="domain" description="MSP" evidence="1">
    <location>
        <begin position="97"/>
        <end position="199"/>
    </location>
</feature>
<dbReference type="Gene3D" id="2.60.40.10">
    <property type="entry name" value="Immunoglobulins"/>
    <property type="match status" value="1"/>
</dbReference>
<dbReference type="SUPFAM" id="SSF49354">
    <property type="entry name" value="PapD-like"/>
    <property type="match status" value="1"/>
</dbReference>
<dbReference type="InterPro" id="IPR008962">
    <property type="entry name" value="PapD-like_sf"/>
</dbReference>
<accession>A0AAV5FHY5</accession>
<comment type="caution">
    <text evidence="2">The sequence shown here is derived from an EMBL/GenBank/DDBJ whole genome shotgun (WGS) entry which is preliminary data.</text>
</comment>
<dbReference type="InterPro" id="IPR013783">
    <property type="entry name" value="Ig-like_fold"/>
</dbReference>
<dbReference type="PROSITE" id="PS50202">
    <property type="entry name" value="MSP"/>
    <property type="match status" value="1"/>
</dbReference>
<organism evidence="2 3">
    <name type="scientific">Eleusine coracana subsp. coracana</name>
    <dbReference type="NCBI Taxonomy" id="191504"/>
    <lineage>
        <taxon>Eukaryota</taxon>
        <taxon>Viridiplantae</taxon>
        <taxon>Streptophyta</taxon>
        <taxon>Embryophyta</taxon>
        <taxon>Tracheophyta</taxon>
        <taxon>Spermatophyta</taxon>
        <taxon>Magnoliopsida</taxon>
        <taxon>Liliopsida</taxon>
        <taxon>Poales</taxon>
        <taxon>Poaceae</taxon>
        <taxon>PACMAD clade</taxon>
        <taxon>Chloridoideae</taxon>
        <taxon>Cynodonteae</taxon>
        <taxon>Eleusininae</taxon>
        <taxon>Eleusine</taxon>
    </lineage>
</organism>
<dbReference type="Gene3D" id="1.10.510.10">
    <property type="entry name" value="Transferase(Phosphotransferase) domain 1"/>
    <property type="match status" value="1"/>
</dbReference>
<sequence length="199" mass="22949">MFHQEFIDLVHKNWRKRLQTRATYTTLEEECDQVKTCIEIALDCLNPDPEKRPKIGSIVHKLYETEKKIEKLEISLPQEAKNDPGSHANKMLAPKALIHVNPQELCYHYPIELNKNLASSLQLTNMTDDHVAYMFVVSDEGKYSSTRAKGIISPRSTWEVVLNMKEQDDSNLLHEEKVVLQSTIVSKDLKPNDITLDMF</sequence>
<dbReference type="InterPro" id="IPR000535">
    <property type="entry name" value="MSP_dom"/>
</dbReference>
<reference evidence="2" key="1">
    <citation type="journal article" date="2018" name="DNA Res.">
        <title>Multiple hybrid de novo genome assembly of finger millet, an orphan allotetraploid crop.</title>
        <authorList>
            <person name="Hatakeyama M."/>
            <person name="Aluri S."/>
            <person name="Balachadran M.T."/>
            <person name="Sivarajan S.R."/>
            <person name="Patrignani A."/>
            <person name="Gruter S."/>
            <person name="Poveda L."/>
            <person name="Shimizu-Inatsugi R."/>
            <person name="Baeten J."/>
            <person name="Francoijs K.J."/>
            <person name="Nataraja K.N."/>
            <person name="Reddy Y.A.N."/>
            <person name="Phadnis S."/>
            <person name="Ravikumar R.L."/>
            <person name="Schlapbach R."/>
            <person name="Sreeman S.M."/>
            <person name="Shimizu K.K."/>
        </authorList>
    </citation>
    <scope>NUCLEOTIDE SEQUENCE</scope>
</reference>
<dbReference type="Pfam" id="PF00635">
    <property type="entry name" value="Motile_Sperm"/>
    <property type="match status" value="1"/>
</dbReference>